<accession>A0A1M4YK26</accession>
<evidence type="ECO:0000256" key="1">
    <source>
        <dbReference type="SAM" id="SignalP"/>
    </source>
</evidence>
<evidence type="ECO:0000259" key="2">
    <source>
        <dbReference type="PROSITE" id="PS50093"/>
    </source>
</evidence>
<protein>
    <submittedName>
        <fullName evidence="3">Gliding motility-associated C-terminal domain-containing protein</fullName>
    </submittedName>
</protein>
<evidence type="ECO:0000313" key="4">
    <source>
        <dbReference type="Proteomes" id="UP000184368"/>
    </source>
</evidence>
<keyword evidence="4" id="KW-1185">Reference proteome</keyword>
<dbReference type="InterPro" id="IPR013783">
    <property type="entry name" value="Ig-like_fold"/>
</dbReference>
<dbReference type="Gene3D" id="2.60.40.10">
    <property type="entry name" value="Immunoglobulins"/>
    <property type="match status" value="2"/>
</dbReference>
<dbReference type="InterPro" id="IPR026341">
    <property type="entry name" value="T9SS_type_B"/>
</dbReference>
<keyword evidence="1" id="KW-0732">Signal</keyword>
<feature type="domain" description="PKD" evidence="2">
    <location>
        <begin position="527"/>
        <end position="583"/>
    </location>
</feature>
<evidence type="ECO:0000313" key="3">
    <source>
        <dbReference type="EMBL" id="SHF06047.1"/>
    </source>
</evidence>
<dbReference type="EMBL" id="FQUO01000004">
    <property type="protein sequence ID" value="SHF06047.1"/>
    <property type="molecule type" value="Genomic_DNA"/>
</dbReference>
<dbReference type="NCBIfam" id="TIGR04131">
    <property type="entry name" value="Bac_Flav_CTERM"/>
    <property type="match status" value="1"/>
</dbReference>
<name>A0A1M4YK26_9BACT</name>
<dbReference type="AlphaFoldDB" id="A0A1M4YK26"/>
<reference evidence="3 4" key="1">
    <citation type="submission" date="2016-11" db="EMBL/GenBank/DDBJ databases">
        <authorList>
            <person name="Jaros S."/>
            <person name="Januszkiewicz K."/>
            <person name="Wedrychowicz H."/>
        </authorList>
    </citation>
    <scope>NUCLEOTIDE SEQUENCE [LARGE SCALE GENOMIC DNA]</scope>
    <source>
        <strain evidence="3 4">DSM 26897</strain>
    </source>
</reference>
<dbReference type="PROSITE" id="PS50093">
    <property type="entry name" value="PKD"/>
    <property type="match status" value="1"/>
</dbReference>
<dbReference type="InterPro" id="IPR000601">
    <property type="entry name" value="PKD_dom"/>
</dbReference>
<dbReference type="Pfam" id="PF13585">
    <property type="entry name" value="CHU_C"/>
    <property type="match status" value="1"/>
</dbReference>
<dbReference type="STRING" id="1302690.BUE76_15730"/>
<gene>
    <name evidence="3" type="ORF">SAMN05444008_104311</name>
</gene>
<dbReference type="CDD" id="cd00146">
    <property type="entry name" value="PKD"/>
    <property type="match status" value="1"/>
</dbReference>
<dbReference type="InterPro" id="IPR035986">
    <property type="entry name" value="PKD_dom_sf"/>
</dbReference>
<dbReference type="SUPFAM" id="SSF49299">
    <property type="entry name" value="PKD domain"/>
    <property type="match status" value="2"/>
</dbReference>
<sequence length="930" mass="99597">MIGYFRKVLLLVSLLFLLKNSLLAQLCTGSLGDPVVNLTFGNGANPGPPSSFTNMSFFATDCPNDGQYTIRSNTQNCFQSTWHSLLQDHTGDPNGYMMLVNASFQPSDFYVQKVGGLCGNTTYEFAAWVMNLMRNASCFGGPTINPDLTFSIETPTGAVLASRTTGQIAVSAQPKWEQIGMFFTTPPGTSEVIMRLRNNAPGGCGNDLAIDDITFRPCGAKLKTAIEGISGNRAVLCEGAPTSFRFTAAITSQLANPEMQWQESRDSGRNWVNIQGAQTTTYTWNNRPAGNYLYRVLVADRGNINSLACRIASQPLEVRVRAKPRIELVAATPFCVGTRLNISGRINWVDTSNGTYNWRQPAGGSLVMAQKDSGSFYLLHAGKVAEAADSGWYRLEAVSGAGCTAADSVRIQLLARPAASIQLPTLACQGTTTELAATASQNAGAIAGWQWSWPGQTSSAQRLSLRFDSAMAMDFRLVALAQNGCYSDTATATLVVHAQPVAGFLMPEVCLTDPFAQFSNTSTIADGTPLRFNWRFGDPANPAAGSTLANAQYRFSRTGVYAVGLTVTSAAGCTADTVQQFTVNGAAPKAGFSLGTTGLICSADTVVLRNESTVDFGNITRLVIRWNNNDNPAEMTVDEAPFAGKTYPFVYSTLMRGLEQKFTIRFTAYSGIGCVQELTREITVNQSPQALMTAISPLCANAPAFVLQQGSEQGGLSGTGVYLGAGVSGTDLFDPLVAGAGLHPIAYQFTTTAGCRDTAEQTIRVYPVPQVSAGSDLSVLVGGSITLQGSANGSGLRYLWTPPTDLSNPAVLQPLARPRQDRSYLLTAISPDGCSASDEMKVTVVNELYIPNAFSPNGDGLNDSWQVPFLESVAGAELRVFNRYGELVFFTTGKGRWDGRHKGADLPAGIYVYQVRYNGLLRKGTVMLVR</sequence>
<dbReference type="Pfam" id="PF18911">
    <property type="entry name" value="PKD_4"/>
    <property type="match status" value="1"/>
</dbReference>
<dbReference type="OrthoDB" id="1652165at2"/>
<feature type="chain" id="PRO_5013290840" evidence="1">
    <location>
        <begin position="25"/>
        <end position="930"/>
    </location>
</feature>
<dbReference type="Proteomes" id="UP000184368">
    <property type="component" value="Unassembled WGS sequence"/>
</dbReference>
<organism evidence="3 4">
    <name type="scientific">Cnuella takakiae</name>
    <dbReference type="NCBI Taxonomy" id="1302690"/>
    <lineage>
        <taxon>Bacteria</taxon>
        <taxon>Pseudomonadati</taxon>
        <taxon>Bacteroidota</taxon>
        <taxon>Chitinophagia</taxon>
        <taxon>Chitinophagales</taxon>
        <taxon>Chitinophagaceae</taxon>
        <taxon>Cnuella</taxon>
    </lineage>
</organism>
<dbReference type="RefSeq" id="WP_073041548.1">
    <property type="nucleotide sequence ID" value="NZ_FQUO01000004.1"/>
</dbReference>
<dbReference type="Gene3D" id="2.60.40.2700">
    <property type="match status" value="1"/>
</dbReference>
<dbReference type="Gene3D" id="2.60.120.260">
    <property type="entry name" value="Galactose-binding domain-like"/>
    <property type="match status" value="1"/>
</dbReference>
<proteinExistence type="predicted"/>
<feature type="signal peptide" evidence="1">
    <location>
        <begin position="1"/>
        <end position="24"/>
    </location>
</feature>